<dbReference type="GO" id="GO:0004845">
    <property type="term" value="F:uracil phosphoribosyltransferase activity"/>
    <property type="evidence" value="ECO:0007669"/>
    <property type="project" value="UniProtKB-UniRule"/>
</dbReference>
<evidence type="ECO:0000256" key="3">
    <source>
        <dbReference type="ARBA" id="ARBA00023163"/>
    </source>
</evidence>
<dbReference type="InterPro" id="IPR000836">
    <property type="entry name" value="PRTase_dom"/>
</dbReference>
<gene>
    <name evidence="5" type="primary">pyrR</name>
    <name evidence="7" type="ORF">HNP65_000114</name>
</gene>
<dbReference type="EC" id="2.4.2.9" evidence="5"/>
<feature type="domain" description="Phosphoribosyltransferase" evidence="6">
    <location>
        <begin position="12"/>
        <end position="146"/>
    </location>
</feature>
<evidence type="ECO:0000313" key="8">
    <source>
        <dbReference type="Proteomes" id="UP000555828"/>
    </source>
</evidence>
<keyword evidence="3 5" id="KW-0804">Transcription</keyword>
<dbReference type="PANTHER" id="PTHR11608">
    <property type="entry name" value="BIFUNCTIONAL PROTEIN PYRR"/>
    <property type="match status" value="1"/>
</dbReference>
<proteinExistence type="inferred from homology"/>
<accession>A0A841GDS5</accession>
<dbReference type="InterPro" id="IPR050137">
    <property type="entry name" value="PyrR_bifunctional"/>
</dbReference>
<evidence type="ECO:0000313" key="7">
    <source>
        <dbReference type="EMBL" id="MBB6061692.1"/>
    </source>
</evidence>
<keyword evidence="8" id="KW-1185">Reference proteome</keyword>
<evidence type="ECO:0000259" key="6">
    <source>
        <dbReference type="Pfam" id="PF00156"/>
    </source>
</evidence>
<dbReference type="AlphaFoldDB" id="A0A841GDS5"/>
<dbReference type="RefSeq" id="WP_184618468.1">
    <property type="nucleotide sequence ID" value="NZ_JACHEX010000001.1"/>
</dbReference>
<dbReference type="PANTHER" id="PTHR11608:SF0">
    <property type="entry name" value="BIFUNCTIONAL PROTEIN PYRR"/>
    <property type="match status" value="1"/>
</dbReference>
<name>A0A841GDS5_9BACT</name>
<evidence type="ECO:0000256" key="2">
    <source>
        <dbReference type="ARBA" id="ARBA00023015"/>
    </source>
</evidence>
<evidence type="ECO:0000256" key="1">
    <source>
        <dbReference type="ARBA" id="ARBA00005565"/>
    </source>
</evidence>
<keyword evidence="2 5" id="KW-0805">Transcription regulation</keyword>
<dbReference type="Gene3D" id="3.40.50.2020">
    <property type="match status" value="1"/>
</dbReference>
<dbReference type="FunFam" id="3.40.50.2020:FF:000020">
    <property type="entry name" value="Bifunctional protein PyrR"/>
    <property type="match status" value="1"/>
</dbReference>
<comment type="similarity">
    <text evidence="1 5">Belongs to the purine/pyrimidine phosphoribosyltransferase family. PyrR subfamily.</text>
</comment>
<comment type="catalytic activity">
    <reaction evidence="4 5">
        <text>UMP + diphosphate = 5-phospho-alpha-D-ribose 1-diphosphate + uracil</text>
        <dbReference type="Rhea" id="RHEA:13017"/>
        <dbReference type="ChEBI" id="CHEBI:17568"/>
        <dbReference type="ChEBI" id="CHEBI:33019"/>
        <dbReference type="ChEBI" id="CHEBI:57865"/>
        <dbReference type="ChEBI" id="CHEBI:58017"/>
        <dbReference type="EC" id="2.4.2.9"/>
    </reaction>
</comment>
<dbReference type="CDD" id="cd06223">
    <property type="entry name" value="PRTases_typeI"/>
    <property type="match status" value="1"/>
</dbReference>
<dbReference type="InterPro" id="IPR023050">
    <property type="entry name" value="PyrR"/>
</dbReference>
<evidence type="ECO:0000256" key="5">
    <source>
        <dbReference type="HAMAP-Rule" id="MF_01219"/>
    </source>
</evidence>
<evidence type="ECO:0000256" key="4">
    <source>
        <dbReference type="ARBA" id="ARBA00052919"/>
    </source>
</evidence>
<protein>
    <recommendedName>
        <fullName evidence="5">Bifunctional protein PyrR</fullName>
    </recommendedName>
    <domain>
        <recommendedName>
            <fullName evidence="5">Pyrimidine operon regulatory protein</fullName>
        </recommendedName>
    </domain>
    <domain>
        <recommendedName>
            <fullName evidence="5">Uracil phosphoribosyltransferase</fullName>
            <shortName evidence="5">UPRTase</shortName>
            <ecNumber evidence="5">2.4.2.9</ecNumber>
        </recommendedName>
    </domain>
</protein>
<keyword evidence="5 7" id="KW-0328">Glycosyltransferase</keyword>
<feature type="short sequence motif" description="PRPP-binding" evidence="5">
    <location>
        <begin position="92"/>
        <end position="104"/>
    </location>
</feature>
<reference evidence="7 8" key="1">
    <citation type="submission" date="2020-08" db="EMBL/GenBank/DDBJ databases">
        <title>Genomic Encyclopedia of Type Strains, Phase IV (KMG-IV): sequencing the most valuable type-strain genomes for metagenomic binning, comparative biology and taxonomic classification.</title>
        <authorList>
            <person name="Goeker M."/>
        </authorList>
    </citation>
    <scope>NUCLEOTIDE SEQUENCE [LARGE SCALE GENOMIC DNA]</scope>
    <source>
        <strain evidence="7 8">DSM 13481</strain>
    </source>
</reference>
<dbReference type="EMBL" id="JACHEX010000001">
    <property type="protein sequence ID" value="MBB6061692.1"/>
    <property type="molecule type" value="Genomic_DNA"/>
</dbReference>
<organism evidence="7 8">
    <name type="scientific">Thermosipho japonicus</name>
    <dbReference type="NCBI Taxonomy" id="90323"/>
    <lineage>
        <taxon>Bacteria</taxon>
        <taxon>Thermotogati</taxon>
        <taxon>Thermotogota</taxon>
        <taxon>Thermotogae</taxon>
        <taxon>Thermotogales</taxon>
        <taxon>Fervidobacteriaceae</taxon>
        <taxon>Thermosipho</taxon>
    </lineage>
</organism>
<comment type="function">
    <text evidence="5">Regulates the transcription of the pyrimidine nucleotide (pyr) operon in response to exogenous pyrimidines.</text>
</comment>
<dbReference type="SUPFAM" id="SSF53271">
    <property type="entry name" value="PRTase-like"/>
    <property type="match status" value="1"/>
</dbReference>
<comment type="function">
    <text evidence="5">Also displays a weak uracil phosphoribosyltransferase activity which is not physiologically significant.</text>
</comment>
<sequence>MKKILGKDDIRRSLMRISHEILERNKGAEDIVLLGIYTRGYYLAKRISENIQMIEGIAVPVGGLDVGPFRDDEKKTKEDKSNINFEVKNKVVILVDDVLFTGRTIRAAMDAVTSRGRPKFIQLAVLVDRGHREFPIRPDYVGKNIPSSKERETIKVRISEVDEEDSVYILDKEEEQ</sequence>
<keyword evidence="5 7" id="KW-0808">Transferase</keyword>
<dbReference type="Pfam" id="PF00156">
    <property type="entry name" value="Pribosyltran"/>
    <property type="match status" value="1"/>
</dbReference>
<dbReference type="NCBIfam" id="NF003548">
    <property type="entry name" value="PRK05205.1-4"/>
    <property type="match status" value="1"/>
</dbReference>
<dbReference type="HAMAP" id="MF_01219">
    <property type="entry name" value="PyrR"/>
    <property type="match status" value="1"/>
</dbReference>
<comment type="caution">
    <text evidence="7">The sequence shown here is derived from an EMBL/GenBank/DDBJ whole genome shotgun (WGS) entry which is preliminary data.</text>
</comment>
<dbReference type="Proteomes" id="UP000555828">
    <property type="component" value="Unassembled WGS sequence"/>
</dbReference>
<dbReference type="InterPro" id="IPR029057">
    <property type="entry name" value="PRTase-like"/>
</dbReference>
<dbReference type="NCBIfam" id="NF003549">
    <property type="entry name" value="PRK05205.1-5"/>
    <property type="match status" value="1"/>
</dbReference>
<dbReference type="GO" id="GO:0006355">
    <property type="term" value="P:regulation of DNA-templated transcription"/>
    <property type="evidence" value="ECO:0007669"/>
    <property type="project" value="UniProtKB-UniRule"/>
</dbReference>